<dbReference type="GO" id="GO:0005778">
    <property type="term" value="C:peroxisomal membrane"/>
    <property type="evidence" value="ECO:0007669"/>
    <property type="project" value="TreeGrafter"/>
</dbReference>
<reference evidence="3" key="2">
    <citation type="submission" date="2015-01" db="EMBL/GenBank/DDBJ databases">
        <title>Evolutionary Origins and Diversification of the Mycorrhizal Mutualists.</title>
        <authorList>
            <consortium name="DOE Joint Genome Institute"/>
            <consortium name="Mycorrhizal Genomics Consortium"/>
            <person name="Kohler A."/>
            <person name="Kuo A."/>
            <person name="Nagy L.G."/>
            <person name="Floudas D."/>
            <person name="Copeland A."/>
            <person name="Barry K.W."/>
            <person name="Cichocki N."/>
            <person name="Veneault-Fourrey C."/>
            <person name="LaButti K."/>
            <person name="Lindquist E.A."/>
            <person name="Lipzen A."/>
            <person name="Lundell T."/>
            <person name="Morin E."/>
            <person name="Murat C."/>
            <person name="Riley R."/>
            <person name="Ohm R."/>
            <person name="Sun H."/>
            <person name="Tunlid A."/>
            <person name="Henrissat B."/>
            <person name="Grigoriev I.V."/>
            <person name="Hibbett D.S."/>
            <person name="Martin F."/>
        </authorList>
    </citation>
    <scope>NUCLEOTIDE SEQUENCE [LARGE SCALE GENOMIC DNA]</scope>
    <source>
        <strain evidence="3">Foug A</strain>
    </source>
</reference>
<dbReference type="GO" id="GO:0033328">
    <property type="term" value="F:peroxisome membrane targeting sequence binding"/>
    <property type="evidence" value="ECO:0007669"/>
    <property type="project" value="TreeGrafter"/>
</dbReference>
<protein>
    <recommendedName>
        <fullName evidence="4">Pex19 protein</fullName>
    </recommendedName>
</protein>
<sequence length="285" mass="31597">MTMSFRDSHDDDSDVDDLDDVLDQFAPQLANKPADNNDDFTTELARGMESLMRELGTSTAANEGEDEDEREKNERLRAAWEAVLSEEIHDPASTSEPKPASADQAANNPSTEFQSRIRNTMDKLKTSESNLKPPSSSSPTQDQVDELAKLLKGLGEEGEDPAAEQELTDVLQAMMGQLMSKEVLYEPLKELYEKFPPYIESHPTLDSEVRDQYQKQISCIKQLLDIFEAPAYNEEDPEANKKVMDVMSELQTHGSPPEDIMGSLPPGFSLGQDGLPEIPDGCVVS</sequence>
<organism evidence="2 3">
    <name type="scientific">Scleroderma citrinum Foug A</name>
    <dbReference type="NCBI Taxonomy" id="1036808"/>
    <lineage>
        <taxon>Eukaryota</taxon>
        <taxon>Fungi</taxon>
        <taxon>Dikarya</taxon>
        <taxon>Basidiomycota</taxon>
        <taxon>Agaricomycotina</taxon>
        <taxon>Agaricomycetes</taxon>
        <taxon>Agaricomycetidae</taxon>
        <taxon>Boletales</taxon>
        <taxon>Sclerodermatineae</taxon>
        <taxon>Sclerodermataceae</taxon>
        <taxon>Scleroderma</taxon>
    </lineage>
</organism>
<dbReference type="Pfam" id="PF04614">
    <property type="entry name" value="Pex19"/>
    <property type="match status" value="1"/>
</dbReference>
<dbReference type="OrthoDB" id="21292at2759"/>
<dbReference type="EMBL" id="KN822068">
    <property type="protein sequence ID" value="KIM59928.1"/>
    <property type="molecule type" value="Genomic_DNA"/>
</dbReference>
<name>A0A0C2ZDR9_9AGAM</name>
<dbReference type="PANTHER" id="PTHR12774">
    <property type="entry name" value="PEROXISOMAL BIOGENESIS FACTOR 19"/>
    <property type="match status" value="1"/>
</dbReference>
<dbReference type="HOGENOM" id="CLU_043063_0_0_1"/>
<keyword evidence="3" id="KW-1185">Reference proteome</keyword>
<reference evidence="2 3" key="1">
    <citation type="submission" date="2014-04" db="EMBL/GenBank/DDBJ databases">
        <authorList>
            <consortium name="DOE Joint Genome Institute"/>
            <person name="Kuo A."/>
            <person name="Kohler A."/>
            <person name="Nagy L.G."/>
            <person name="Floudas D."/>
            <person name="Copeland A."/>
            <person name="Barry K.W."/>
            <person name="Cichocki N."/>
            <person name="Veneault-Fourrey C."/>
            <person name="LaButti K."/>
            <person name="Lindquist E.A."/>
            <person name="Lipzen A."/>
            <person name="Lundell T."/>
            <person name="Morin E."/>
            <person name="Murat C."/>
            <person name="Sun H."/>
            <person name="Tunlid A."/>
            <person name="Henrissat B."/>
            <person name="Grigoriev I.V."/>
            <person name="Hibbett D.S."/>
            <person name="Martin F."/>
            <person name="Nordberg H.P."/>
            <person name="Cantor M.N."/>
            <person name="Hua S.X."/>
        </authorList>
    </citation>
    <scope>NUCLEOTIDE SEQUENCE [LARGE SCALE GENOMIC DNA]</scope>
    <source>
        <strain evidence="2 3">Foug A</strain>
    </source>
</reference>
<dbReference type="InterPro" id="IPR006708">
    <property type="entry name" value="Pex19"/>
</dbReference>
<feature type="region of interest" description="Disordered" evidence="1">
    <location>
        <begin position="251"/>
        <end position="285"/>
    </location>
</feature>
<dbReference type="InterPro" id="IPR038322">
    <property type="entry name" value="Pex19_C_sf"/>
</dbReference>
<dbReference type="STRING" id="1036808.A0A0C2ZDR9"/>
<evidence type="ECO:0008006" key="4">
    <source>
        <dbReference type="Google" id="ProtNLM"/>
    </source>
</evidence>
<evidence type="ECO:0000313" key="3">
    <source>
        <dbReference type="Proteomes" id="UP000053989"/>
    </source>
</evidence>
<dbReference type="PANTHER" id="PTHR12774:SF2">
    <property type="entry name" value="PEROXISOMAL BIOGENESIS FACTOR 19"/>
    <property type="match status" value="1"/>
</dbReference>
<dbReference type="GO" id="GO:0045046">
    <property type="term" value="P:protein import into peroxisome membrane"/>
    <property type="evidence" value="ECO:0007669"/>
    <property type="project" value="TreeGrafter"/>
</dbReference>
<accession>A0A0C2ZDR9</accession>
<feature type="compositionally biased region" description="Polar residues" evidence="1">
    <location>
        <begin position="104"/>
        <end position="118"/>
    </location>
</feature>
<dbReference type="Proteomes" id="UP000053989">
    <property type="component" value="Unassembled WGS sequence"/>
</dbReference>
<dbReference type="AlphaFoldDB" id="A0A0C2ZDR9"/>
<dbReference type="InParanoid" id="A0A0C2ZDR9"/>
<dbReference type="Gene3D" id="1.20.120.900">
    <property type="entry name" value="Pex19, mPTS binding domain"/>
    <property type="match status" value="1"/>
</dbReference>
<feature type="region of interest" description="Disordered" evidence="1">
    <location>
        <begin position="1"/>
        <end position="161"/>
    </location>
</feature>
<gene>
    <name evidence="2" type="ORF">SCLCIDRAFT_979685</name>
</gene>
<feature type="compositionally biased region" description="Acidic residues" evidence="1">
    <location>
        <begin position="10"/>
        <end position="22"/>
    </location>
</feature>
<evidence type="ECO:0000256" key="1">
    <source>
        <dbReference type="SAM" id="MobiDB-lite"/>
    </source>
</evidence>
<evidence type="ECO:0000313" key="2">
    <source>
        <dbReference type="EMBL" id="KIM59928.1"/>
    </source>
</evidence>
<proteinExistence type="predicted"/>